<dbReference type="PROSITE" id="PS00211">
    <property type="entry name" value="ABC_TRANSPORTER_1"/>
    <property type="match status" value="1"/>
</dbReference>
<comment type="caution">
    <text evidence="8">The sequence shown here is derived from an EMBL/GenBank/DDBJ whole genome shotgun (WGS) entry which is preliminary data.</text>
</comment>
<evidence type="ECO:0000256" key="4">
    <source>
        <dbReference type="ARBA" id="ARBA00022741"/>
    </source>
</evidence>
<dbReference type="InterPro" id="IPR027417">
    <property type="entry name" value="P-loop_NTPase"/>
</dbReference>
<accession>A0A645DKR6</accession>
<dbReference type="Gene3D" id="3.40.50.300">
    <property type="entry name" value="P-loop containing nucleotide triphosphate hydrolases"/>
    <property type="match status" value="1"/>
</dbReference>
<name>A0A645DKR6_9ZZZZ</name>
<keyword evidence="3" id="KW-1003">Cell membrane</keyword>
<gene>
    <name evidence="8" type="primary">oppD_69</name>
    <name evidence="8" type="ORF">SDC9_137004</name>
</gene>
<dbReference type="FunFam" id="3.40.50.300:FF:000016">
    <property type="entry name" value="Oligopeptide ABC transporter ATP-binding component"/>
    <property type="match status" value="1"/>
</dbReference>
<evidence type="ECO:0000256" key="5">
    <source>
        <dbReference type="ARBA" id="ARBA00022840"/>
    </source>
</evidence>
<keyword evidence="4" id="KW-0547">Nucleotide-binding</keyword>
<dbReference type="InterPro" id="IPR017871">
    <property type="entry name" value="ABC_transporter-like_CS"/>
</dbReference>
<keyword evidence="6" id="KW-0472">Membrane</keyword>
<feature type="domain" description="ABC transporter" evidence="7">
    <location>
        <begin position="1"/>
        <end position="236"/>
    </location>
</feature>
<dbReference type="Pfam" id="PF08352">
    <property type="entry name" value="oligo_HPY"/>
    <property type="match status" value="1"/>
</dbReference>
<keyword evidence="2" id="KW-0813">Transport</keyword>
<dbReference type="GO" id="GO:0005886">
    <property type="term" value="C:plasma membrane"/>
    <property type="evidence" value="ECO:0007669"/>
    <property type="project" value="UniProtKB-SubCell"/>
</dbReference>
<dbReference type="InterPro" id="IPR003439">
    <property type="entry name" value="ABC_transporter-like_ATP-bd"/>
</dbReference>
<dbReference type="PANTHER" id="PTHR43297">
    <property type="entry name" value="OLIGOPEPTIDE TRANSPORT ATP-BINDING PROTEIN APPD"/>
    <property type="match status" value="1"/>
</dbReference>
<dbReference type="PANTHER" id="PTHR43297:SF2">
    <property type="entry name" value="DIPEPTIDE TRANSPORT ATP-BINDING PROTEIN DPPD"/>
    <property type="match status" value="1"/>
</dbReference>
<evidence type="ECO:0000259" key="7">
    <source>
        <dbReference type="PROSITE" id="PS50893"/>
    </source>
</evidence>
<evidence type="ECO:0000256" key="3">
    <source>
        <dbReference type="ARBA" id="ARBA00022475"/>
    </source>
</evidence>
<dbReference type="EMBL" id="VSSQ01037251">
    <property type="protein sequence ID" value="MPM89889.1"/>
    <property type="molecule type" value="Genomic_DNA"/>
</dbReference>
<dbReference type="GO" id="GO:0016887">
    <property type="term" value="F:ATP hydrolysis activity"/>
    <property type="evidence" value="ECO:0007669"/>
    <property type="project" value="InterPro"/>
</dbReference>
<evidence type="ECO:0000313" key="8">
    <source>
        <dbReference type="EMBL" id="MPM89889.1"/>
    </source>
</evidence>
<dbReference type="NCBIfam" id="TIGR01727">
    <property type="entry name" value="oligo_HPY"/>
    <property type="match status" value="1"/>
</dbReference>
<evidence type="ECO:0000256" key="6">
    <source>
        <dbReference type="ARBA" id="ARBA00023136"/>
    </source>
</evidence>
<dbReference type="Pfam" id="PF00005">
    <property type="entry name" value="ABC_tran"/>
    <property type="match status" value="1"/>
</dbReference>
<dbReference type="SMART" id="SM00382">
    <property type="entry name" value="AAA"/>
    <property type="match status" value="1"/>
</dbReference>
<sequence length="324" mass="35639">MQAVRGVSFGLNKGETLAIVGESGCGKTVTSKSILRLLPPQAKIKKGSEIRYKGNSVLKMKERELRAIRGSEISMIFQDPMTSLNPTAKIGEQIAENLIIHKGMKKKDALDEALNMLKVVNIPNAESRIKQYPHEFSGGMRQRAMIAIALACNPSILIADEPTTALDVTIQAQIMDLIANLQEEFKTAVILVTHDLGVVADVAHRVQVMYAGTIVERGTVDEIFYSPEHPYTWALLRSIPRIGLQSKERLCSLKGTPPDLIQPPIGCPFSARCEYCMRICLEEMPVVTKLSDTQEVACWLKHQDAPKVSAPSIFETGGEANATR</sequence>
<dbReference type="GO" id="GO:0005524">
    <property type="term" value="F:ATP binding"/>
    <property type="evidence" value="ECO:0007669"/>
    <property type="project" value="UniProtKB-KW"/>
</dbReference>
<dbReference type="InterPro" id="IPR013563">
    <property type="entry name" value="Oligopep_ABC_C"/>
</dbReference>
<protein>
    <submittedName>
        <fullName evidence="8">Oligopeptide transport ATP-binding protein OppD</fullName>
    </submittedName>
</protein>
<evidence type="ECO:0000256" key="1">
    <source>
        <dbReference type="ARBA" id="ARBA00004202"/>
    </source>
</evidence>
<reference evidence="8" key="1">
    <citation type="submission" date="2019-08" db="EMBL/GenBank/DDBJ databases">
        <authorList>
            <person name="Kucharzyk K."/>
            <person name="Murdoch R.W."/>
            <person name="Higgins S."/>
            <person name="Loffler F."/>
        </authorList>
    </citation>
    <scope>NUCLEOTIDE SEQUENCE</scope>
</reference>
<dbReference type="SUPFAM" id="SSF52540">
    <property type="entry name" value="P-loop containing nucleoside triphosphate hydrolases"/>
    <property type="match status" value="1"/>
</dbReference>
<dbReference type="InterPro" id="IPR003593">
    <property type="entry name" value="AAA+_ATPase"/>
</dbReference>
<dbReference type="PROSITE" id="PS50893">
    <property type="entry name" value="ABC_TRANSPORTER_2"/>
    <property type="match status" value="1"/>
</dbReference>
<dbReference type="CDD" id="cd03257">
    <property type="entry name" value="ABC_NikE_OppD_transporters"/>
    <property type="match status" value="1"/>
</dbReference>
<dbReference type="InterPro" id="IPR050388">
    <property type="entry name" value="ABC_Ni/Peptide_Import"/>
</dbReference>
<comment type="subcellular location">
    <subcellularLocation>
        <location evidence="1">Cell membrane</location>
        <topology evidence="1">Peripheral membrane protein</topology>
    </subcellularLocation>
</comment>
<keyword evidence="5 8" id="KW-0067">ATP-binding</keyword>
<dbReference type="AlphaFoldDB" id="A0A645DKR6"/>
<organism evidence="8">
    <name type="scientific">bioreactor metagenome</name>
    <dbReference type="NCBI Taxonomy" id="1076179"/>
    <lineage>
        <taxon>unclassified sequences</taxon>
        <taxon>metagenomes</taxon>
        <taxon>ecological metagenomes</taxon>
    </lineage>
</organism>
<evidence type="ECO:0000256" key="2">
    <source>
        <dbReference type="ARBA" id="ARBA00022448"/>
    </source>
</evidence>
<dbReference type="GO" id="GO:0015833">
    <property type="term" value="P:peptide transport"/>
    <property type="evidence" value="ECO:0007669"/>
    <property type="project" value="InterPro"/>
</dbReference>
<proteinExistence type="predicted"/>